<evidence type="ECO:0000256" key="3">
    <source>
        <dbReference type="ARBA" id="ARBA00022833"/>
    </source>
</evidence>
<dbReference type="SMART" id="SM00399">
    <property type="entry name" value="ZnF_C4"/>
    <property type="match status" value="1"/>
</dbReference>
<dbReference type="GO" id="GO:0030154">
    <property type="term" value="P:cell differentiation"/>
    <property type="evidence" value="ECO:0007669"/>
    <property type="project" value="TreeGrafter"/>
</dbReference>
<keyword evidence="2" id="KW-0863">Zinc-finger</keyword>
<dbReference type="PANTHER" id="PTHR24082">
    <property type="entry name" value="NUCLEAR HORMONE RECEPTOR"/>
    <property type="match status" value="1"/>
</dbReference>
<feature type="domain" description="Nuclear receptor" evidence="9">
    <location>
        <begin position="39"/>
        <end position="114"/>
    </location>
</feature>
<protein>
    <submittedName>
        <fullName evidence="11">Nuclear receptor</fullName>
    </submittedName>
</protein>
<organism evidence="11">
    <name type="scientific">Brachionus calyciflorus</name>
    <dbReference type="NCBI Taxonomy" id="104777"/>
    <lineage>
        <taxon>Eukaryota</taxon>
        <taxon>Metazoa</taxon>
        <taxon>Spiralia</taxon>
        <taxon>Gnathifera</taxon>
        <taxon>Rotifera</taxon>
        <taxon>Eurotatoria</taxon>
        <taxon>Monogononta</taxon>
        <taxon>Pseudotrocha</taxon>
        <taxon>Ploima</taxon>
        <taxon>Brachionidae</taxon>
        <taxon>Brachionus</taxon>
    </lineage>
</organism>
<dbReference type="InterPro" id="IPR035500">
    <property type="entry name" value="NHR-like_dom_sf"/>
</dbReference>
<feature type="domain" description="NR LBD" evidence="10">
    <location>
        <begin position="186"/>
        <end position="388"/>
    </location>
</feature>
<evidence type="ECO:0000256" key="5">
    <source>
        <dbReference type="ARBA" id="ARBA00023125"/>
    </source>
</evidence>
<evidence type="ECO:0000256" key="2">
    <source>
        <dbReference type="ARBA" id="ARBA00022771"/>
    </source>
</evidence>
<dbReference type="InterPro" id="IPR000536">
    <property type="entry name" value="Nucl_hrmn_rcpt_lig-bd"/>
</dbReference>
<name>A0A221CB16_9BILA</name>
<accession>A0A221CB16</accession>
<keyword evidence="3" id="KW-0862">Zinc</keyword>
<evidence type="ECO:0000256" key="8">
    <source>
        <dbReference type="ARBA" id="ARBA00023242"/>
    </source>
</evidence>
<dbReference type="PRINTS" id="PR00047">
    <property type="entry name" value="STROIDFINGER"/>
</dbReference>
<dbReference type="PANTHER" id="PTHR24082:SF473">
    <property type="entry name" value="ECDYSONE-INDUCED PROTEIN 75B, ISOFORM B"/>
    <property type="match status" value="1"/>
</dbReference>
<dbReference type="SUPFAM" id="SSF57716">
    <property type="entry name" value="Glucocorticoid receptor-like (DNA-binding domain)"/>
    <property type="match status" value="1"/>
</dbReference>
<dbReference type="InterPro" id="IPR050234">
    <property type="entry name" value="Nuclear_hormone_rcpt_NR1"/>
</dbReference>
<dbReference type="AlphaFoldDB" id="A0A221CB16"/>
<dbReference type="GO" id="GO:0045944">
    <property type="term" value="P:positive regulation of transcription by RNA polymerase II"/>
    <property type="evidence" value="ECO:0007669"/>
    <property type="project" value="TreeGrafter"/>
</dbReference>
<dbReference type="SUPFAM" id="SSF48508">
    <property type="entry name" value="Nuclear receptor ligand-binding domain"/>
    <property type="match status" value="1"/>
</dbReference>
<dbReference type="PROSITE" id="PS51030">
    <property type="entry name" value="NUCLEAR_REC_DBD_2"/>
    <property type="match status" value="1"/>
</dbReference>
<dbReference type="GO" id="GO:0009755">
    <property type="term" value="P:hormone-mediated signaling pathway"/>
    <property type="evidence" value="ECO:0007669"/>
    <property type="project" value="TreeGrafter"/>
</dbReference>
<dbReference type="GO" id="GO:0004879">
    <property type="term" value="F:nuclear receptor activity"/>
    <property type="evidence" value="ECO:0007669"/>
    <property type="project" value="TreeGrafter"/>
</dbReference>
<evidence type="ECO:0000259" key="9">
    <source>
        <dbReference type="PROSITE" id="PS51030"/>
    </source>
</evidence>
<evidence type="ECO:0000313" key="11">
    <source>
        <dbReference type="EMBL" id="ASL70548.1"/>
    </source>
</evidence>
<evidence type="ECO:0000256" key="6">
    <source>
        <dbReference type="ARBA" id="ARBA00023163"/>
    </source>
</evidence>
<dbReference type="PROSITE" id="PS51843">
    <property type="entry name" value="NR_LBD"/>
    <property type="match status" value="1"/>
</dbReference>
<dbReference type="GO" id="GO:0008270">
    <property type="term" value="F:zinc ion binding"/>
    <property type="evidence" value="ECO:0007669"/>
    <property type="project" value="UniProtKB-KW"/>
</dbReference>
<evidence type="ECO:0000259" key="10">
    <source>
        <dbReference type="PROSITE" id="PS51843"/>
    </source>
</evidence>
<dbReference type="CDD" id="cd06916">
    <property type="entry name" value="NR_DBD_like"/>
    <property type="match status" value="1"/>
</dbReference>
<keyword evidence="4" id="KW-0805">Transcription regulation</keyword>
<dbReference type="Pfam" id="PF00105">
    <property type="entry name" value="zf-C4"/>
    <property type="match status" value="1"/>
</dbReference>
<dbReference type="EMBL" id="MF360864">
    <property type="protein sequence ID" value="ASL70548.1"/>
    <property type="molecule type" value="Genomic_DNA"/>
</dbReference>
<evidence type="ECO:0000256" key="4">
    <source>
        <dbReference type="ARBA" id="ARBA00023015"/>
    </source>
</evidence>
<evidence type="ECO:0000256" key="1">
    <source>
        <dbReference type="ARBA" id="ARBA00022723"/>
    </source>
</evidence>
<keyword evidence="8" id="KW-0539">Nucleus</keyword>
<dbReference type="InterPro" id="IPR013088">
    <property type="entry name" value="Znf_NHR/GATA"/>
</dbReference>
<sequence>MPFKIKQLDEQELFHAYYQEILLVKSRNENRTHEISYDFGDCKICADKSTGIHYGISTCEPCKGFFKRSLIRHLEYKCSQSQNCSILPRKTKKCKFCRWQKCLKEGMSVEKIRMGRIPNSIKKHKVNYSIQTLTEVNKNKILDIYEFIPFTFYRERLLNKSDENQVLVLSLLKDKTYQLFKECNKEFDAFETRALKIIQLGYVPIEYERSKENIDFLRQKFFSFLQSHALVVANFINKLPGFDRLDKRDFNVMMRENFFSMLGYRSFKLFLEGDCFTMLDENIQLDNKVASLVLGDEIQRKVLEFSLKIASFKLTDAEIALSAAFVLTTFSKNLLNKDLVRELNEYYGRALYYVLNLNKRNKDFLENYIRELCRLPQINKVFADVDCS</sequence>
<keyword evidence="1" id="KW-0479">Metal-binding</keyword>
<dbReference type="GO" id="GO:0000122">
    <property type="term" value="P:negative regulation of transcription by RNA polymerase II"/>
    <property type="evidence" value="ECO:0007669"/>
    <property type="project" value="TreeGrafter"/>
</dbReference>
<keyword evidence="5" id="KW-0238">DNA-binding</keyword>
<reference evidence="11" key="2">
    <citation type="submission" date="2017-06" db="EMBL/GenBank/DDBJ databases">
        <authorList>
            <person name="Kim H.J."/>
            <person name="Triplett B.A."/>
        </authorList>
    </citation>
    <scope>NUCLEOTIDE SEQUENCE</scope>
</reference>
<evidence type="ECO:0000256" key="7">
    <source>
        <dbReference type="ARBA" id="ARBA00023170"/>
    </source>
</evidence>
<proteinExistence type="predicted"/>
<dbReference type="Gene3D" id="3.30.50.10">
    <property type="entry name" value="Erythroid Transcription Factor GATA-1, subunit A"/>
    <property type="match status" value="1"/>
</dbReference>
<keyword evidence="6" id="KW-0804">Transcription</keyword>
<dbReference type="InterPro" id="IPR001628">
    <property type="entry name" value="Znf_hrmn_rcpt"/>
</dbReference>
<dbReference type="GO" id="GO:0000978">
    <property type="term" value="F:RNA polymerase II cis-regulatory region sequence-specific DNA binding"/>
    <property type="evidence" value="ECO:0007669"/>
    <property type="project" value="TreeGrafter"/>
</dbReference>
<dbReference type="PROSITE" id="PS00031">
    <property type="entry name" value="NUCLEAR_REC_DBD_1"/>
    <property type="match status" value="1"/>
</dbReference>
<reference evidence="11" key="1">
    <citation type="journal article" date="2017" name="Gen. Comp. Endocrinol.">
        <title>Genome-wide identification of nuclear receptor (NR) genes and the evolutionary significance of the NR1O subfamily in the monogonont rotifer Brachionus spp.</title>
        <authorList>
            <person name="Kim D.H."/>
            <person name="Kim H.S."/>
            <person name="Hwang D.S."/>
            <person name="Kim H.J."/>
            <person name="Hagiwara A."/>
            <person name="Lee J.S."/>
            <person name="Jeong C.B."/>
        </authorList>
    </citation>
    <scope>NUCLEOTIDE SEQUENCE</scope>
</reference>
<dbReference type="SMART" id="SM00430">
    <property type="entry name" value="HOLI"/>
    <property type="match status" value="1"/>
</dbReference>
<dbReference type="Gene3D" id="1.10.565.10">
    <property type="entry name" value="Retinoid X Receptor"/>
    <property type="match status" value="1"/>
</dbReference>
<keyword evidence="7 11" id="KW-0675">Receptor</keyword>